<dbReference type="RefSeq" id="WP_306036623.1">
    <property type="nucleotide sequence ID" value="NZ_CP132302.1"/>
</dbReference>
<feature type="domain" description="Glycosyl transferase family 1" evidence="2">
    <location>
        <begin position="242"/>
        <end position="394"/>
    </location>
</feature>
<dbReference type="GO" id="GO:0016757">
    <property type="term" value="F:glycosyltransferase activity"/>
    <property type="evidence" value="ECO:0007669"/>
    <property type="project" value="UniProtKB-KW"/>
</dbReference>
<organism evidence="3 4">
    <name type="scientific">Shinella sumterensis</name>
    <dbReference type="NCBI Taxonomy" id="1967501"/>
    <lineage>
        <taxon>Bacteria</taxon>
        <taxon>Pseudomonadati</taxon>
        <taxon>Pseudomonadota</taxon>
        <taxon>Alphaproteobacteria</taxon>
        <taxon>Hyphomicrobiales</taxon>
        <taxon>Rhizobiaceae</taxon>
        <taxon>Shinella</taxon>
    </lineage>
</organism>
<dbReference type="SUPFAM" id="SSF53756">
    <property type="entry name" value="UDP-Glycosyltransferase/glycogen phosphorylase"/>
    <property type="match status" value="1"/>
</dbReference>
<dbReference type="InterPro" id="IPR001296">
    <property type="entry name" value="Glyco_trans_1"/>
</dbReference>
<dbReference type="AlphaFoldDB" id="A0AA50CI13"/>
<dbReference type="Gene3D" id="3.40.50.2000">
    <property type="entry name" value="Glycogen Phosphorylase B"/>
    <property type="match status" value="1"/>
</dbReference>
<dbReference type="EMBL" id="CP132302">
    <property type="protein sequence ID" value="WLR96172.1"/>
    <property type="molecule type" value="Genomic_DNA"/>
</dbReference>
<evidence type="ECO:0000259" key="2">
    <source>
        <dbReference type="Pfam" id="PF00534"/>
    </source>
</evidence>
<reference evidence="3 4" key="1">
    <citation type="submission" date="2023-08" db="EMBL/GenBank/DDBJ databases">
        <title>Pathogen: clinical or host-associated sample.</title>
        <authorList>
            <person name="Hergert J."/>
            <person name="Casey R."/>
            <person name="Wagner J."/>
            <person name="Young E.L."/>
            <person name="Oakeson K.F."/>
        </authorList>
    </citation>
    <scope>NUCLEOTIDE SEQUENCE [LARGE SCALE GENOMIC DNA]</scope>
    <source>
        <strain evidence="3 4">1760953</strain>
    </source>
</reference>
<sequence>MSSSTIFFDLTEALQSASARRVQYYGIARTVIEAGKEAAALDDTIRFVVFSFGNHAFYEVPWHKAPDGSVVFDLPRDVGQNWHRTHHGGSFFLSALARLLGGAMAKRNKRAWENNAKSLTKITISDGVFISAARPKLIVDMIKALERDGSKAAVVPLLHDFMPLHRGATKRFRQFDRNFLHDNRFVIARARLILTNSRFTHEELDRFAEAGMLPHPKQVAAIPLVHHCPDGTEAPEIDLPSSPYLLTVGLNLGRKNIEVVLDALLRMKARGLSVPRLVIAGAVRKRLRRYVEQPRLQPIRDRIVFAKNPNQTDLVRLYTEALALVIPSRIEGWGLPAGEALWCGTPAICSTAPVFYEVCGDLGLYFDPDDPDALADLIDRLAQDTTYRESLRQRIAEARPGLRTWKDVARDMLAAVRAAVV</sequence>
<keyword evidence="3" id="KW-0328">Glycosyltransferase</keyword>
<dbReference type="PANTHER" id="PTHR46401:SF2">
    <property type="entry name" value="GLYCOSYLTRANSFERASE WBBK-RELATED"/>
    <property type="match status" value="1"/>
</dbReference>
<gene>
    <name evidence="3" type="ORF">Q9313_10525</name>
</gene>
<evidence type="ECO:0000256" key="1">
    <source>
        <dbReference type="ARBA" id="ARBA00022679"/>
    </source>
</evidence>
<evidence type="ECO:0000313" key="4">
    <source>
        <dbReference type="Proteomes" id="UP001234585"/>
    </source>
</evidence>
<dbReference type="Pfam" id="PF00534">
    <property type="entry name" value="Glycos_transf_1"/>
    <property type="match status" value="1"/>
</dbReference>
<accession>A0AA50CI13</accession>
<dbReference type="PANTHER" id="PTHR46401">
    <property type="entry name" value="GLYCOSYLTRANSFERASE WBBK-RELATED"/>
    <property type="match status" value="1"/>
</dbReference>
<keyword evidence="4" id="KW-1185">Reference proteome</keyword>
<keyword evidence="1 3" id="KW-0808">Transferase</keyword>
<evidence type="ECO:0000313" key="3">
    <source>
        <dbReference type="EMBL" id="WLR96172.1"/>
    </source>
</evidence>
<name>A0AA50CI13_9HYPH</name>
<proteinExistence type="predicted"/>
<dbReference type="EC" id="2.4.-.-" evidence="3"/>
<dbReference type="Proteomes" id="UP001234585">
    <property type="component" value="Chromosome"/>
</dbReference>
<protein>
    <submittedName>
        <fullName evidence="3">Glycosyltransferase</fullName>
        <ecNumber evidence="3">2.4.-.-</ecNumber>
    </submittedName>
</protein>